<feature type="region of interest" description="Disordered" evidence="1">
    <location>
        <begin position="28"/>
        <end position="76"/>
    </location>
</feature>
<proteinExistence type="predicted"/>
<gene>
    <name evidence="2" type="ORF">LRS13_07985</name>
</gene>
<feature type="compositionally biased region" description="Low complexity" evidence="1">
    <location>
        <begin position="32"/>
        <end position="71"/>
    </location>
</feature>
<dbReference type="InterPro" id="IPR008972">
    <property type="entry name" value="Cupredoxin"/>
</dbReference>
<organism evidence="2 3">
    <name type="scientific">Svornostia abyssi</name>
    <dbReference type="NCBI Taxonomy" id="2898438"/>
    <lineage>
        <taxon>Bacteria</taxon>
        <taxon>Bacillati</taxon>
        <taxon>Actinomycetota</taxon>
        <taxon>Thermoleophilia</taxon>
        <taxon>Solirubrobacterales</taxon>
        <taxon>Baekduiaceae</taxon>
        <taxon>Svornostia</taxon>
    </lineage>
</organism>
<dbReference type="Proteomes" id="UP001058860">
    <property type="component" value="Chromosome"/>
</dbReference>
<dbReference type="Gene3D" id="2.60.40.420">
    <property type="entry name" value="Cupredoxins - blue copper proteins"/>
    <property type="match status" value="1"/>
</dbReference>
<sequence>MSAGNRIAIIAVGFVAAVLAFVALRPADEETTSSTTTTATTAERTTTTPATAVATTVRSTTTPGPETSTITVKGGQPVGGVQEIEAERGDEIRIRVTADAPEEVHLHGYDIEKPVGPGEPAVFNIDANLEGIFEIELHGSAVQIGSLQVSPK</sequence>
<dbReference type="RefSeq" id="WP_353865908.1">
    <property type="nucleotide sequence ID" value="NZ_CP088295.1"/>
</dbReference>
<accession>A0ABY5PLF3</accession>
<dbReference type="EMBL" id="CP088295">
    <property type="protein sequence ID" value="UUY05449.1"/>
    <property type="molecule type" value="Genomic_DNA"/>
</dbReference>
<keyword evidence="3" id="KW-1185">Reference proteome</keyword>
<evidence type="ECO:0000256" key="1">
    <source>
        <dbReference type="SAM" id="MobiDB-lite"/>
    </source>
</evidence>
<evidence type="ECO:0000313" key="2">
    <source>
        <dbReference type="EMBL" id="UUY05449.1"/>
    </source>
</evidence>
<dbReference type="SUPFAM" id="SSF49503">
    <property type="entry name" value="Cupredoxins"/>
    <property type="match status" value="1"/>
</dbReference>
<evidence type="ECO:0000313" key="3">
    <source>
        <dbReference type="Proteomes" id="UP001058860"/>
    </source>
</evidence>
<protein>
    <recommendedName>
        <fullName evidence="4">EfeO-type cupredoxin-like domain-containing protein</fullName>
    </recommendedName>
</protein>
<evidence type="ECO:0008006" key="4">
    <source>
        <dbReference type="Google" id="ProtNLM"/>
    </source>
</evidence>
<name>A0ABY5PLF3_9ACTN</name>
<reference evidence="3" key="1">
    <citation type="submission" date="2021-11" db="EMBL/GenBank/DDBJ databases">
        <title>Cultivation dependent microbiological survey of springs from the worlds oldest radium mine currently devoted to the extraction of radon-saturated water.</title>
        <authorList>
            <person name="Kapinusova G."/>
            <person name="Smrhova T."/>
            <person name="Strejcek M."/>
            <person name="Suman J."/>
            <person name="Jani K."/>
            <person name="Pajer P."/>
            <person name="Uhlik O."/>
        </authorList>
    </citation>
    <scope>NUCLEOTIDE SEQUENCE [LARGE SCALE GENOMIC DNA]</scope>
    <source>
        <strain evidence="3">J379</strain>
    </source>
</reference>